<evidence type="ECO:0000313" key="3">
    <source>
        <dbReference type="EMBL" id="QDV29514.1"/>
    </source>
</evidence>
<organism evidence="3 4">
    <name type="scientific">Planctopirus ephydatiae</name>
    <dbReference type="NCBI Taxonomy" id="2528019"/>
    <lineage>
        <taxon>Bacteria</taxon>
        <taxon>Pseudomonadati</taxon>
        <taxon>Planctomycetota</taxon>
        <taxon>Planctomycetia</taxon>
        <taxon>Planctomycetales</taxon>
        <taxon>Planctomycetaceae</taxon>
        <taxon>Planctopirus</taxon>
    </lineage>
</organism>
<evidence type="ECO:0000259" key="2">
    <source>
        <dbReference type="Pfam" id="PF13439"/>
    </source>
</evidence>
<dbReference type="PANTHER" id="PTHR45947">
    <property type="entry name" value="SULFOQUINOVOSYL TRANSFERASE SQD2"/>
    <property type="match status" value="1"/>
</dbReference>
<dbReference type="InterPro" id="IPR050194">
    <property type="entry name" value="Glycosyltransferase_grp1"/>
</dbReference>
<dbReference type="InterPro" id="IPR001296">
    <property type="entry name" value="Glyco_trans_1"/>
</dbReference>
<dbReference type="Pfam" id="PF13439">
    <property type="entry name" value="Glyco_transf_4"/>
    <property type="match status" value="1"/>
</dbReference>
<dbReference type="AlphaFoldDB" id="A0A518GLT7"/>
<evidence type="ECO:0000313" key="4">
    <source>
        <dbReference type="Proteomes" id="UP000315349"/>
    </source>
</evidence>
<dbReference type="EC" id="2.4.1.291" evidence="3"/>
<keyword evidence="4" id="KW-1185">Reference proteome</keyword>
<dbReference type="Pfam" id="PF00534">
    <property type="entry name" value="Glycos_transf_1"/>
    <property type="match status" value="1"/>
</dbReference>
<gene>
    <name evidence="3" type="primary">pglJ_2</name>
    <name evidence="3" type="ORF">Spb1_14210</name>
</gene>
<keyword evidence="3" id="KW-0328">Glycosyltransferase</keyword>
<dbReference type="PANTHER" id="PTHR45947:SF3">
    <property type="entry name" value="SULFOQUINOVOSYL TRANSFERASE SQD2"/>
    <property type="match status" value="1"/>
</dbReference>
<sequence length="382" mass="42218">MRVFCCVANLDVGGAERVICNLANALSTVGVNTTLVTGDASGGLKDEVSPSVRLVDFRSSRALSAFPKMLLEVWRWRPDVILTVGTHVNALVGAARCLFPRSVRVVARETSLLDAVFSKEGRDSSFPASKQFFLKLLVRIGYPQLDNVICESNGSKSGIVKYGRVAPTRISTIYNPVSFDTIRHRVDSSEDPFPRRSKEFPDARRIVVVGRLAKVKAFNRVVAAFPKLLEKAPGSQLAIVGDGAERGPLTTLVRELQLDEHVQFVGFDSNPWRWMAHADLFVLSSEYENMPNVLVEAIACGCPFVSLRIPGGVEELLTKVSLQERIVDHLEEWSDEWFKPLSTKSVEITRQFFDAPNVVRQYLALMGIAIPDSGEAKRGEGQ</sequence>
<proteinExistence type="predicted"/>
<dbReference type="CDD" id="cd03811">
    <property type="entry name" value="GT4_GT28_WabH-like"/>
    <property type="match status" value="1"/>
</dbReference>
<dbReference type="Gene3D" id="3.40.50.2000">
    <property type="entry name" value="Glycogen Phosphorylase B"/>
    <property type="match status" value="2"/>
</dbReference>
<reference evidence="3 4" key="1">
    <citation type="submission" date="2019-02" db="EMBL/GenBank/DDBJ databases">
        <title>Deep-cultivation of Planctomycetes and their phenomic and genomic characterization uncovers novel biology.</title>
        <authorList>
            <person name="Wiegand S."/>
            <person name="Jogler M."/>
            <person name="Boedeker C."/>
            <person name="Pinto D."/>
            <person name="Vollmers J."/>
            <person name="Rivas-Marin E."/>
            <person name="Kohn T."/>
            <person name="Peeters S.H."/>
            <person name="Heuer A."/>
            <person name="Rast P."/>
            <person name="Oberbeckmann S."/>
            <person name="Bunk B."/>
            <person name="Jeske O."/>
            <person name="Meyerdierks A."/>
            <person name="Storesund J.E."/>
            <person name="Kallscheuer N."/>
            <person name="Luecker S."/>
            <person name="Lage O.M."/>
            <person name="Pohl T."/>
            <person name="Merkel B.J."/>
            <person name="Hornburger P."/>
            <person name="Mueller R.-W."/>
            <person name="Bruemmer F."/>
            <person name="Labrenz M."/>
            <person name="Spormann A.M."/>
            <person name="Op den Camp H."/>
            <person name="Overmann J."/>
            <person name="Amann R."/>
            <person name="Jetten M.S.M."/>
            <person name="Mascher T."/>
            <person name="Medema M.H."/>
            <person name="Devos D.P."/>
            <person name="Kaster A.-K."/>
            <person name="Ovreas L."/>
            <person name="Rohde M."/>
            <person name="Galperin M.Y."/>
            <person name="Jogler C."/>
        </authorList>
    </citation>
    <scope>NUCLEOTIDE SEQUENCE [LARGE SCALE GENOMIC DNA]</scope>
    <source>
        <strain evidence="3 4">Spb1</strain>
    </source>
</reference>
<feature type="domain" description="Glycosyltransferase subfamily 4-like N-terminal" evidence="2">
    <location>
        <begin position="12"/>
        <end position="178"/>
    </location>
</feature>
<dbReference type="OrthoDB" id="9775208at2"/>
<dbReference type="EMBL" id="CP036299">
    <property type="protein sequence ID" value="QDV29514.1"/>
    <property type="molecule type" value="Genomic_DNA"/>
</dbReference>
<dbReference type="KEGG" id="peh:Spb1_14210"/>
<evidence type="ECO:0000259" key="1">
    <source>
        <dbReference type="Pfam" id="PF00534"/>
    </source>
</evidence>
<dbReference type="InterPro" id="IPR028098">
    <property type="entry name" value="Glyco_trans_4-like_N"/>
</dbReference>
<dbReference type="SUPFAM" id="SSF53756">
    <property type="entry name" value="UDP-Glycosyltransferase/glycogen phosphorylase"/>
    <property type="match status" value="1"/>
</dbReference>
<accession>A0A518GLT7</accession>
<keyword evidence="3" id="KW-0808">Transferase</keyword>
<protein>
    <submittedName>
        <fullName evidence="3">N-acetylgalactosamine-N, N'-diacetylbacillosaminyl-diphospho-undecaprenol 4-alpha-N-acetylgalactosaminyltransferase</fullName>
        <ecNumber evidence="3">2.4.1.291</ecNumber>
    </submittedName>
</protein>
<feature type="domain" description="Glycosyl transferase family 1" evidence="1">
    <location>
        <begin position="195"/>
        <end position="318"/>
    </location>
</feature>
<dbReference type="GO" id="GO:0016758">
    <property type="term" value="F:hexosyltransferase activity"/>
    <property type="evidence" value="ECO:0007669"/>
    <property type="project" value="TreeGrafter"/>
</dbReference>
<dbReference type="RefSeq" id="WP_145297465.1">
    <property type="nucleotide sequence ID" value="NZ_CP036299.1"/>
</dbReference>
<dbReference type="Proteomes" id="UP000315349">
    <property type="component" value="Chromosome"/>
</dbReference>
<name>A0A518GLT7_9PLAN</name>